<keyword evidence="3" id="KW-1185">Reference proteome</keyword>
<dbReference type="VEuPathDB" id="FungiDB:F4678DRAFT_348197"/>
<feature type="region of interest" description="Disordered" evidence="1">
    <location>
        <begin position="134"/>
        <end position="153"/>
    </location>
</feature>
<accession>A0A9W8NIV2</accession>
<dbReference type="EMBL" id="JANPWZ010000374">
    <property type="protein sequence ID" value="KAJ3577414.1"/>
    <property type="molecule type" value="Genomic_DNA"/>
</dbReference>
<name>A0A9W8NIV2_9PEZI</name>
<feature type="region of interest" description="Disordered" evidence="1">
    <location>
        <begin position="28"/>
        <end position="48"/>
    </location>
</feature>
<feature type="region of interest" description="Disordered" evidence="1">
    <location>
        <begin position="209"/>
        <end position="244"/>
    </location>
</feature>
<gene>
    <name evidence="2" type="ORF">NPX13_g3153</name>
</gene>
<dbReference type="Proteomes" id="UP001148614">
    <property type="component" value="Unassembled WGS sequence"/>
</dbReference>
<feature type="compositionally biased region" description="Polar residues" evidence="1">
    <location>
        <begin position="28"/>
        <end position="45"/>
    </location>
</feature>
<evidence type="ECO:0008006" key="4">
    <source>
        <dbReference type="Google" id="ProtNLM"/>
    </source>
</evidence>
<sequence>MTLPAPRSLITSLISSLASIPVVDNAGVPNNNPASSHRPSNQPSNPLRLIPPAYRSLLTTLHVLYPTTLLPALDLLDRRLVTRIFLKDDLARHQNDIRTDPNLTVPVNEDPICINQEDYESRCDDLPRYHLVRSAQPQSHRRQHQHQQQQQSSSSDQVYIVCLQSWNCTCAAFAFSAFPPLSAPSFPAGSEQQQQLAAGSAYHIFPASSNAQEEEVGRSGDIDVDVNVDDKDDNNDDDDAVDEPWEFGGLSTDGKDGTGGVPCCKHLLACVLAERWHQVLGGYIEERVVSKEEGAGLVGDL</sequence>
<evidence type="ECO:0000313" key="3">
    <source>
        <dbReference type="Proteomes" id="UP001148614"/>
    </source>
</evidence>
<reference evidence="2" key="1">
    <citation type="submission" date="2022-07" db="EMBL/GenBank/DDBJ databases">
        <title>Genome Sequence of Xylaria arbuscula.</title>
        <authorList>
            <person name="Buettner E."/>
        </authorList>
    </citation>
    <scope>NUCLEOTIDE SEQUENCE</scope>
    <source>
        <strain evidence="2">VT107</strain>
    </source>
</reference>
<evidence type="ECO:0000313" key="2">
    <source>
        <dbReference type="EMBL" id="KAJ3577414.1"/>
    </source>
</evidence>
<evidence type="ECO:0000256" key="1">
    <source>
        <dbReference type="SAM" id="MobiDB-lite"/>
    </source>
</evidence>
<feature type="compositionally biased region" description="Acidic residues" evidence="1">
    <location>
        <begin position="222"/>
        <end position="244"/>
    </location>
</feature>
<protein>
    <recommendedName>
        <fullName evidence="4">SWIM-type domain-containing protein</fullName>
    </recommendedName>
</protein>
<comment type="caution">
    <text evidence="2">The sequence shown here is derived from an EMBL/GenBank/DDBJ whole genome shotgun (WGS) entry which is preliminary data.</text>
</comment>
<organism evidence="2 3">
    <name type="scientific">Xylaria arbuscula</name>
    <dbReference type="NCBI Taxonomy" id="114810"/>
    <lineage>
        <taxon>Eukaryota</taxon>
        <taxon>Fungi</taxon>
        <taxon>Dikarya</taxon>
        <taxon>Ascomycota</taxon>
        <taxon>Pezizomycotina</taxon>
        <taxon>Sordariomycetes</taxon>
        <taxon>Xylariomycetidae</taxon>
        <taxon>Xylariales</taxon>
        <taxon>Xylariaceae</taxon>
        <taxon>Xylaria</taxon>
    </lineage>
</organism>
<proteinExistence type="predicted"/>
<dbReference type="AlphaFoldDB" id="A0A9W8NIV2"/>